<dbReference type="GeneID" id="75216749"/>
<reference evidence="3 4" key="1">
    <citation type="submission" date="2017-09" db="EMBL/GenBank/DDBJ databases">
        <title>Comparative genomics of rhizobia isolated from Phaseolus vulgaris in China.</title>
        <authorList>
            <person name="Tong W."/>
        </authorList>
    </citation>
    <scope>NUCLEOTIDE SEQUENCE [LARGE SCALE GENOMIC DNA]</scope>
    <source>
        <strain evidence="3 4">Y27</strain>
    </source>
</reference>
<dbReference type="InterPro" id="IPR015814">
    <property type="entry name" value="Pgluconate_DH_NAD-bd_C"/>
</dbReference>
<dbReference type="RefSeq" id="WP_097543980.1">
    <property type="nucleotide sequence ID" value="NZ_NWSK01000010.1"/>
</dbReference>
<sequence length="305" mass="32233">MAISNSSNPMSSLIEVHMPHFAIIGSGAMGSAVAKRLIDRGATVLTHLEGRSEQTIARAMAAGMVPVGRQELTKAELILSIVPPAQAIKVAEFVADISSRMPAPPPFIDLNAIAPKTMQALAARFDGSGVEVLDGAIIGGPPVPGKSGPTIYISGDRAERSRLLEDCGLRIRRLDGPLGAASALKMCYAGINKGFIGLGTAMLLAASRSGAAESLKAELSESLPDVDRKLSKSIPDMYPKAYRWVAEMQEIADFLGEDDPAATIFRGMADLFSRMASDVEGSRVLVGQLDEILGSRETRDAMVMP</sequence>
<dbReference type="SUPFAM" id="SSF51735">
    <property type="entry name" value="NAD(P)-binding Rossmann-fold domains"/>
    <property type="match status" value="1"/>
</dbReference>
<dbReference type="InterPro" id="IPR006115">
    <property type="entry name" value="6PGDH_NADP-bd"/>
</dbReference>
<dbReference type="InterPro" id="IPR008927">
    <property type="entry name" value="6-PGluconate_DH-like_C_sf"/>
</dbReference>
<dbReference type="Proteomes" id="UP000219972">
    <property type="component" value="Unassembled WGS sequence"/>
</dbReference>
<dbReference type="Pfam" id="PF09130">
    <property type="entry name" value="DUF1932"/>
    <property type="match status" value="1"/>
</dbReference>
<feature type="domain" description="Phosphogluconate dehydrogenase NAD-binding putative C-terminal" evidence="2">
    <location>
        <begin position="206"/>
        <end position="274"/>
    </location>
</feature>
<name>A0ABX4J4Q0_9HYPH</name>
<proteinExistence type="predicted"/>
<accession>A0ABX4J4Q0</accession>
<protein>
    <submittedName>
        <fullName evidence="3">6-phosphogluconate dehydrogenase</fullName>
    </submittedName>
</protein>
<dbReference type="SUPFAM" id="SSF48179">
    <property type="entry name" value="6-phosphogluconate dehydrogenase C-terminal domain-like"/>
    <property type="match status" value="1"/>
</dbReference>
<dbReference type="InterPro" id="IPR013328">
    <property type="entry name" value="6PGD_dom2"/>
</dbReference>
<dbReference type="EMBL" id="NWSL01000014">
    <property type="protein sequence ID" value="PDS49775.1"/>
    <property type="molecule type" value="Genomic_DNA"/>
</dbReference>
<evidence type="ECO:0000259" key="1">
    <source>
        <dbReference type="Pfam" id="PF03446"/>
    </source>
</evidence>
<dbReference type="InterPro" id="IPR036291">
    <property type="entry name" value="NAD(P)-bd_dom_sf"/>
</dbReference>
<evidence type="ECO:0000259" key="2">
    <source>
        <dbReference type="Pfam" id="PF09130"/>
    </source>
</evidence>
<evidence type="ECO:0000313" key="4">
    <source>
        <dbReference type="Proteomes" id="UP000219972"/>
    </source>
</evidence>
<dbReference type="Gene3D" id="3.40.50.720">
    <property type="entry name" value="NAD(P)-binding Rossmann-like Domain"/>
    <property type="match status" value="1"/>
</dbReference>
<feature type="domain" description="6-phosphogluconate dehydrogenase NADP-binding" evidence="1">
    <location>
        <begin position="21"/>
        <end position="162"/>
    </location>
</feature>
<comment type="caution">
    <text evidence="3">The sequence shown here is derived from an EMBL/GenBank/DDBJ whole genome shotgun (WGS) entry which is preliminary data.</text>
</comment>
<organism evidence="3 4">
    <name type="scientific">Rhizobium anhuiense</name>
    <dbReference type="NCBI Taxonomy" id="1184720"/>
    <lineage>
        <taxon>Bacteria</taxon>
        <taxon>Pseudomonadati</taxon>
        <taxon>Pseudomonadota</taxon>
        <taxon>Alphaproteobacteria</taxon>
        <taxon>Hyphomicrobiales</taxon>
        <taxon>Rhizobiaceae</taxon>
        <taxon>Rhizobium/Agrobacterium group</taxon>
        <taxon>Rhizobium</taxon>
    </lineage>
</organism>
<dbReference type="Pfam" id="PF03446">
    <property type="entry name" value="NAD_binding_2"/>
    <property type="match status" value="1"/>
</dbReference>
<gene>
    <name evidence="3" type="ORF">CO662_22155</name>
</gene>
<keyword evidence="4" id="KW-1185">Reference proteome</keyword>
<evidence type="ECO:0000313" key="3">
    <source>
        <dbReference type="EMBL" id="PDS49775.1"/>
    </source>
</evidence>
<dbReference type="Gene3D" id="1.10.1040.10">
    <property type="entry name" value="N-(1-d-carboxylethyl)-l-norvaline Dehydrogenase, domain 2"/>
    <property type="match status" value="1"/>
</dbReference>